<evidence type="ECO:0008006" key="3">
    <source>
        <dbReference type="Google" id="ProtNLM"/>
    </source>
</evidence>
<evidence type="ECO:0000313" key="2">
    <source>
        <dbReference type="Proteomes" id="UP000193944"/>
    </source>
</evidence>
<accession>A0A1Y1WX45</accession>
<gene>
    <name evidence="1" type="ORF">BCR32DRAFT_270243</name>
</gene>
<reference evidence="1 2" key="2">
    <citation type="submission" date="2016-08" db="EMBL/GenBank/DDBJ databases">
        <title>Pervasive Adenine N6-methylation of Active Genes in Fungi.</title>
        <authorList>
            <consortium name="DOE Joint Genome Institute"/>
            <person name="Mondo S.J."/>
            <person name="Dannebaum R.O."/>
            <person name="Kuo R.C."/>
            <person name="Labutti K."/>
            <person name="Haridas S."/>
            <person name="Kuo A."/>
            <person name="Salamov A."/>
            <person name="Ahrendt S.R."/>
            <person name="Lipzen A."/>
            <person name="Sullivan W."/>
            <person name="Andreopoulos W.B."/>
            <person name="Clum A."/>
            <person name="Lindquist E."/>
            <person name="Daum C."/>
            <person name="Ramamoorthy G.K."/>
            <person name="Gryganskyi A."/>
            <person name="Culley D."/>
            <person name="Magnuson J.K."/>
            <person name="James T.Y."/>
            <person name="O'Malley M.A."/>
            <person name="Stajich J.E."/>
            <person name="Spatafora J.W."/>
            <person name="Visel A."/>
            <person name="Grigoriev I.V."/>
        </authorList>
    </citation>
    <scope>NUCLEOTIDE SEQUENCE [LARGE SCALE GENOMIC DNA]</scope>
    <source>
        <strain evidence="1 2">S4</strain>
    </source>
</reference>
<dbReference type="NCBIfam" id="TIGR01784">
    <property type="entry name" value="T_den_put_tspse"/>
    <property type="match status" value="1"/>
</dbReference>
<protein>
    <recommendedName>
        <fullName evidence="3">Rpn family recombination-promoting nuclease/putative transposase</fullName>
    </recommendedName>
</protein>
<dbReference type="PANTHER" id="PTHR41317:SF1">
    <property type="entry name" value="PD-(D_E)XK NUCLEASE FAMILY TRANSPOSASE"/>
    <property type="match status" value="1"/>
</dbReference>
<dbReference type="Proteomes" id="UP000193944">
    <property type="component" value="Unassembled WGS sequence"/>
</dbReference>
<dbReference type="Pfam" id="PF12784">
    <property type="entry name" value="PDDEXK_2"/>
    <property type="match status" value="1"/>
</dbReference>
<dbReference type="AlphaFoldDB" id="A0A1Y1WX45"/>
<reference evidence="1 2" key="1">
    <citation type="submission" date="2016-08" db="EMBL/GenBank/DDBJ databases">
        <title>A Parts List for Fungal Cellulosomes Revealed by Comparative Genomics.</title>
        <authorList>
            <consortium name="DOE Joint Genome Institute"/>
            <person name="Haitjema C.H."/>
            <person name="Gilmore S.P."/>
            <person name="Henske J.K."/>
            <person name="Solomon K.V."/>
            <person name="De Groot R."/>
            <person name="Kuo A."/>
            <person name="Mondo S.J."/>
            <person name="Salamov A.A."/>
            <person name="Labutti K."/>
            <person name="Zhao Z."/>
            <person name="Chiniquy J."/>
            <person name="Barry K."/>
            <person name="Brewer H.M."/>
            <person name="Purvine S.O."/>
            <person name="Wright A.T."/>
            <person name="Boxma B."/>
            <person name="Van Alen T."/>
            <person name="Hackstein J.H."/>
            <person name="Baker S.E."/>
            <person name="Grigoriev I.V."/>
            <person name="O'Malley M.A."/>
        </authorList>
    </citation>
    <scope>NUCLEOTIDE SEQUENCE [LARGE SCALE GENOMIC DNA]</scope>
    <source>
        <strain evidence="1 2">S4</strain>
    </source>
</reference>
<dbReference type="OrthoDB" id="6427855at2759"/>
<dbReference type="InterPro" id="IPR010106">
    <property type="entry name" value="RpnA"/>
</dbReference>
<proteinExistence type="predicted"/>
<organism evidence="1 2">
    <name type="scientific">Anaeromyces robustus</name>
    <dbReference type="NCBI Taxonomy" id="1754192"/>
    <lineage>
        <taxon>Eukaryota</taxon>
        <taxon>Fungi</taxon>
        <taxon>Fungi incertae sedis</taxon>
        <taxon>Chytridiomycota</taxon>
        <taxon>Chytridiomycota incertae sedis</taxon>
        <taxon>Neocallimastigomycetes</taxon>
        <taxon>Neocallimastigales</taxon>
        <taxon>Neocallimastigaceae</taxon>
        <taxon>Anaeromyces</taxon>
    </lineage>
</organism>
<keyword evidence="2" id="KW-1185">Reference proteome</keyword>
<dbReference type="PANTHER" id="PTHR41317">
    <property type="entry name" value="PD-(D_E)XK NUCLEASE FAMILY TRANSPOSASE"/>
    <property type="match status" value="1"/>
</dbReference>
<dbReference type="EMBL" id="MCFG01000222">
    <property type="protein sequence ID" value="ORX78127.1"/>
    <property type="molecule type" value="Genomic_DNA"/>
</dbReference>
<name>A0A1Y1WX45_9FUNG</name>
<sequence length="477" mass="56782">MNSIKYFISLLIYYLKMTDSKQKKIIKYPPKFDTPFKNLFKTEDNKNLLIDFLNEILYYEKKKSNKNNENENVFDDESGISYYENSNSDEEEYIPIVDVQFLDTKIPAKEDTDASKEDTDAFIIEKLEDSDTDEKEEILKKFNDIDNNDLVDGSKKRKEKKKNNDDKRKKLRRDYFEVKTPRLDSLINVIRQNYVDEIKNRKTVLELKNYNTIQFVAITRTNELIYIEIQLQNTDNVFKETLFYASDMVTHSLKNETMYNTLPKIIMINILHFNVFNDKEHFKRYFSLKDDILNKEGGFKGLLYFHFVELPKYEKLQEEEKMDEKNLWLLFLVDPNNEIFTKDGAPSKFTQARQVLLSLEEKNTAYMDKCDKEMRGYNEYLKGRKYREEIGRKKGIEIGIEIGMKKGIRISKIEIALQMLKENNKIEKIKKLTKFNSFEILEIKKLLNKPDDTAIRESAEKLEIDFDSLKKIYEVND</sequence>
<evidence type="ECO:0000313" key="1">
    <source>
        <dbReference type="EMBL" id="ORX78127.1"/>
    </source>
</evidence>
<comment type="caution">
    <text evidence="1">The sequence shown here is derived from an EMBL/GenBank/DDBJ whole genome shotgun (WGS) entry which is preliminary data.</text>
</comment>